<protein>
    <submittedName>
        <fullName evidence="1">Uncharacterized protein</fullName>
    </submittedName>
</protein>
<keyword evidence="2" id="KW-1185">Reference proteome</keyword>
<evidence type="ECO:0000313" key="2">
    <source>
        <dbReference type="Proteomes" id="UP001433268"/>
    </source>
</evidence>
<proteinExistence type="predicted"/>
<dbReference type="PANTHER" id="PTHR46411:SF3">
    <property type="entry name" value="AAA+ ATPASE DOMAIN-CONTAINING PROTEIN"/>
    <property type="match status" value="1"/>
</dbReference>
<dbReference type="RefSeq" id="XP_066661266.1">
    <property type="nucleotide sequence ID" value="XM_066819078.1"/>
</dbReference>
<comment type="caution">
    <text evidence="1">The sequence shown here is derived from an EMBL/GenBank/DDBJ whole genome shotgun (WGS) entry which is preliminary data.</text>
</comment>
<dbReference type="EMBL" id="JAQQWN010000010">
    <property type="protein sequence ID" value="KAK8062667.1"/>
    <property type="molecule type" value="Genomic_DNA"/>
</dbReference>
<organism evidence="1 2">
    <name type="scientific">Apiospora hydei</name>
    <dbReference type="NCBI Taxonomy" id="1337664"/>
    <lineage>
        <taxon>Eukaryota</taxon>
        <taxon>Fungi</taxon>
        <taxon>Dikarya</taxon>
        <taxon>Ascomycota</taxon>
        <taxon>Pezizomycotina</taxon>
        <taxon>Sordariomycetes</taxon>
        <taxon>Xylariomycetidae</taxon>
        <taxon>Amphisphaeriales</taxon>
        <taxon>Apiosporaceae</taxon>
        <taxon>Apiospora</taxon>
    </lineage>
</organism>
<reference evidence="1 2" key="1">
    <citation type="submission" date="2023-01" db="EMBL/GenBank/DDBJ databases">
        <title>Analysis of 21 Apiospora genomes using comparative genomics revels a genus with tremendous synthesis potential of carbohydrate active enzymes and secondary metabolites.</title>
        <authorList>
            <person name="Sorensen T."/>
        </authorList>
    </citation>
    <scope>NUCLEOTIDE SEQUENCE [LARGE SCALE GENOMIC DNA]</scope>
    <source>
        <strain evidence="1 2">CBS 114990</strain>
    </source>
</reference>
<gene>
    <name evidence="1" type="ORF">PG997_014764</name>
</gene>
<evidence type="ECO:0000313" key="1">
    <source>
        <dbReference type="EMBL" id="KAK8062667.1"/>
    </source>
</evidence>
<name>A0ABR1UUU6_9PEZI</name>
<sequence length="114" mass="13070">MSTRTKVNKAAADPEPLTDDQCLICSPWLKGYALKSKQWVSILVQEVREIEWNEDAFEYLVLPNGYKDLVKGLVMAQLRNPSPEKREKRFDDFIDGKGRGMVMLLSGPQGWARR</sequence>
<dbReference type="GeneID" id="92052138"/>
<accession>A0ABR1UUU6</accession>
<dbReference type="Proteomes" id="UP001433268">
    <property type="component" value="Unassembled WGS sequence"/>
</dbReference>
<dbReference type="PANTHER" id="PTHR46411">
    <property type="entry name" value="FAMILY ATPASE, PUTATIVE-RELATED"/>
    <property type="match status" value="1"/>
</dbReference>